<gene>
    <name evidence="9" type="ORF">GRI72_12595</name>
</gene>
<organism evidence="9 10">
    <name type="scientific">Pelagerythrobacter marinus</name>
    <dbReference type="NCBI Taxonomy" id="538382"/>
    <lineage>
        <taxon>Bacteria</taxon>
        <taxon>Pseudomonadati</taxon>
        <taxon>Pseudomonadota</taxon>
        <taxon>Alphaproteobacteria</taxon>
        <taxon>Sphingomonadales</taxon>
        <taxon>Erythrobacteraceae</taxon>
        <taxon>Pelagerythrobacter</taxon>
    </lineage>
</organism>
<keyword evidence="4 7" id="KW-1133">Transmembrane helix</keyword>
<evidence type="ECO:0000256" key="6">
    <source>
        <dbReference type="RuleBase" id="RU004057"/>
    </source>
</evidence>
<comment type="subcellular location">
    <subcellularLocation>
        <location evidence="1">Cell membrane</location>
        <topology evidence="1">Multi-pass membrane protein</topology>
    </subcellularLocation>
    <subcellularLocation>
        <location evidence="6">Membrane</location>
        <topology evidence="6">Multi-pass membrane protein</topology>
    </subcellularLocation>
</comment>
<feature type="transmembrane region" description="Helical" evidence="7">
    <location>
        <begin position="125"/>
        <end position="146"/>
    </location>
</feature>
<keyword evidence="10" id="KW-1185">Reference proteome</keyword>
<dbReference type="InterPro" id="IPR002898">
    <property type="entry name" value="MotA_ExbB_proton_chnl"/>
</dbReference>
<keyword evidence="2" id="KW-1003">Cell membrane</keyword>
<evidence type="ECO:0000313" key="9">
    <source>
        <dbReference type="EMBL" id="MXO69658.1"/>
    </source>
</evidence>
<accession>A0ABW9V0U0</accession>
<keyword evidence="3 7" id="KW-0812">Transmembrane</keyword>
<evidence type="ECO:0000313" key="10">
    <source>
        <dbReference type="Proteomes" id="UP000444401"/>
    </source>
</evidence>
<name>A0ABW9V0U0_9SPHN</name>
<dbReference type="EMBL" id="WTYO01000006">
    <property type="protein sequence ID" value="MXO69658.1"/>
    <property type="molecule type" value="Genomic_DNA"/>
</dbReference>
<dbReference type="Proteomes" id="UP000444401">
    <property type="component" value="Unassembled WGS sequence"/>
</dbReference>
<dbReference type="InterPro" id="IPR047055">
    <property type="entry name" value="MotA-like"/>
</dbReference>
<evidence type="ECO:0000256" key="4">
    <source>
        <dbReference type="ARBA" id="ARBA00022989"/>
    </source>
</evidence>
<dbReference type="PANTHER" id="PTHR30433">
    <property type="entry name" value="CHEMOTAXIS PROTEIN MOTA"/>
    <property type="match status" value="1"/>
</dbReference>
<feature type="transmembrane region" description="Helical" evidence="7">
    <location>
        <begin position="6"/>
        <end position="25"/>
    </location>
</feature>
<evidence type="ECO:0000256" key="5">
    <source>
        <dbReference type="ARBA" id="ARBA00023136"/>
    </source>
</evidence>
<comment type="caution">
    <text evidence="9">The sequence shown here is derived from an EMBL/GenBank/DDBJ whole genome shotgun (WGS) entry which is preliminary data.</text>
</comment>
<keyword evidence="5 7" id="KW-0472">Membrane</keyword>
<evidence type="ECO:0000256" key="3">
    <source>
        <dbReference type="ARBA" id="ARBA00022692"/>
    </source>
</evidence>
<keyword evidence="6" id="KW-0813">Transport</keyword>
<keyword evidence="6" id="KW-0653">Protein transport</keyword>
<dbReference type="Pfam" id="PF01618">
    <property type="entry name" value="MotA_ExbB"/>
    <property type="match status" value="1"/>
</dbReference>
<evidence type="ECO:0000256" key="7">
    <source>
        <dbReference type="SAM" id="Phobius"/>
    </source>
</evidence>
<dbReference type="RefSeq" id="WP_160734277.1">
    <property type="nucleotide sequence ID" value="NZ_WTYO01000006.1"/>
</dbReference>
<reference evidence="9 10" key="1">
    <citation type="submission" date="2019-12" db="EMBL/GenBank/DDBJ databases">
        <title>Genomic-based taxomic classification of the family Erythrobacteraceae.</title>
        <authorList>
            <person name="Xu L."/>
        </authorList>
    </citation>
    <scope>NUCLEOTIDE SEQUENCE [LARGE SCALE GENOMIC DNA]</scope>
    <source>
        <strain evidence="9 10">H32</strain>
    </source>
</reference>
<feature type="transmembrane region" description="Helical" evidence="7">
    <location>
        <begin position="152"/>
        <end position="179"/>
    </location>
</feature>
<evidence type="ECO:0000256" key="1">
    <source>
        <dbReference type="ARBA" id="ARBA00004651"/>
    </source>
</evidence>
<comment type="similarity">
    <text evidence="6">Belongs to the exbB/tolQ family.</text>
</comment>
<evidence type="ECO:0000259" key="8">
    <source>
        <dbReference type="Pfam" id="PF01618"/>
    </source>
</evidence>
<proteinExistence type="inferred from homology"/>
<sequence>MNVLQLLDPVSLALVFGGTLAATLLRCGWRDTRAALAALAQLPRRPFDVARVRAELAAQVREIEQDGILRAEPHSFGDGEFDDLSDALVRHRSIRALHDEHARHSARRRQISETATRVLGEAAELAPVLGLVGTLVALGGFSAAAGGDYARAIATAVVTTLYGLVLANFVFGPLAGAVARRSRAEETAREDLIGWLAAAVERSIPRSRIDAGEPASGDGGKVAA</sequence>
<feature type="domain" description="MotA/TolQ/ExbB proton channel" evidence="8">
    <location>
        <begin position="104"/>
        <end position="190"/>
    </location>
</feature>
<protein>
    <submittedName>
        <fullName evidence="9">Chemotaxis protein MotA</fullName>
    </submittedName>
</protein>
<evidence type="ECO:0000256" key="2">
    <source>
        <dbReference type="ARBA" id="ARBA00022475"/>
    </source>
</evidence>